<dbReference type="Proteomes" id="UP000076079">
    <property type="component" value="Chromosome"/>
</dbReference>
<evidence type="ECO:0000313" key="2">
    <source>
        <dbReference type="Proteomes" id="UP000076079"/>
    </source>
</evidence>
<dbReference type="AlphaFoldDB" id="A0A143PRR8"/>
<name>A0A143PRR8_LUTPR</name>
<sequence>MTNDGAPKSRLELVMEKLRQQDEAKGITQVSLTDAQREAIAAAKKQYEARVAQRRIMHQTAVSGTFDPAAIMEREEELRRDLARFEREHEETLAGIRRGE</sequence>
<reference evidence="2" key="2">
    <citation type="submission" date="2016-04" db="EMBL/GenBank/DDBJ databases">
        <title>First Complete Genome Sequence of a Subdivision 6 Acidobacterium.</title>
        <authorList>
            <person name="Huang S."/>
            <person name="Vieira S."/>
            <person name="Bunk B."/>
            <person name="Riedel T."/>
            <person name="Sproeer C."/>
            <person name="Overmann J."/>
        </authorList>
    </citation>
    <scope>NUCLEOTIDE SEQUENCE [LARGE SCALE GENOMIC DNA]</scope>
    <source>
        <strain evidence="2">DSM 100886 HEG_-6_39</strain>
    </source>
</reference>
<accession>A0A143PRR8</accession>
<gene>
    <name evidence="1" type="ORF">LuPra_04553</name>
</gene>
<dbReference type="RefSeq" id="WP_157899550.1">
    <property type="nucleotide sequence ID" value="NZ_CP015136.1"/>
</dbReference>
<dbReference type="EMBL" id="CP015136">
    <property type="protein sequence ID" value="AMY11305.1"/>
    <property type="molecule type" value="Genomic_DNA"/>
</dbReference>
<dbReference type="KEGG" id="abac:LuPra_04553"/>
<dbReference type="STRING" id="1855912.LuPra_04553"/>
<proteinExistence type="predicted"/>
<keyword evidence="2" id="KW-1185">Reference proteome</keyword>
<organism evidence="1 2">
    <name type="scientific">Luteitalea pratensis</name>
    <dbReference type="NCBI Taxonomy" id="1855912"/>
    <lineage>
        <taxon>Bacteria</taxon>
        <taxon>Pseudomonadati</taxon>
        <taxon>Acidobacteriota</taxon>
        <taxon>Vicinamibacteria</taxon>
        <taxon>Vicinamibacterales</taxon>
        <taxon>Vicinamibacteraceae</taxon>
        <taxon>Luteitalea</taxon>
    </lineage>
</organism>
<protein>
    <submittedName>
        <fullName evidence="1">Uncharacterized protein</fullName>
    </submittedName>
</protein>
<evidence type="ECO:0000313" key="1">
    <source>
        <dbReference type="EMBL" id="AMY11305.1"/>
    </source>
</evidence>
<reference evidence="1 2" key="1">
    <citation type="journal article" date="2016" name="Genome Announc.">
        <title>First Complete Genome Sequence of a Subdivision 6 Acidobacterium Strain.</title>
        <authorList>
            <person name="Huang S."/>
            <person name="Vieira S."/>
            <person name="Bunk B."/>
            <person name="Riedel T."/>
            <person name="Sproer C."/>
            <person name="Overmann J."/>
        </authorList>
    </citation>
    <scope>NUCLEOTIDE SEQUENCE [LARGE SCALE GENOMIC DNA]</scope>
    <source>
        <strain evidence="2">DSM 100886 HEG_-6_39</strain>
    </source>
</reference>